<name>A0A7R9QEW8_9ACAR</name>
<evidence type="ECO:0000256" key="2">
    <source>
        <dbReference type="ARBA" id="ARBA00022692"/>
    </source>
</evidence>
<feature type="domain" description="PKD" evidence="7">
    <location>
        <begin position="769"/>
        <end position="812"/>
    </location>
</feature>
<accession>A0A7R9QEW8</accession>
<sequence>MVRKLMKAVSGPPILRPLAYLPVETRRETRFHTYGLAGVVQHRHCLCAYEHDRPLIETIDKAAVEMCDTSDEYVRVYRGQVMHPIVGLTIKGSTEEVSIDEEVSFEVSVGGGEEVEYSLDFGDGTDPTEWSADLTSKHKYFVPGLYMVAVLARQPQHLNRRVMSEVTYVRVTAELVNENIHFKCPKVVEPGDPALCNLTVNAGQQMEMTVDFGDGSPALPIPLPDVPVRALGVNVPQYKNSKVTYGTALKAEELLIIPLDEKSLDSSAAIQALEGYGAAPGNMQVFILRKVCPEGAECSGHGITCFEPSALCVLNKGCSDSCHPFPPQKTSYSIVKTFTLTITEGHFYLKSSSSFRMTAGDVLAIRSDGAQLAYRPVKSGETPDYITEHSGDGPISSDNFREVKEVKHFIRAIVSEPLALTVPHEYVDSGHYGIKLSVKNRWTPKDITRESSINIQSTISKMRLTVNPPDASVDQRVDITIQLNKGSNIKVLWDFGDGTVVTDQIPDIKSSQRFMKSYKYSQPGVYDIRVKAENLQGETSTHHQLIAEHPVHKNWKIVSNSPQLLPGYVDINFTYPIDKILPTNASTIIDFGDGKREVWPVPDTEWEGLHVVQHEYEKPGKYNREVWPVPDTEWEGLHVVQHEYEKPGKYNVKVNMSNIVSKQIRRFQVDVLRRITGLKTVAKYLNPDRGYVGGIGQNADYFPIDRQINFTFATKTGDIEYYVIEMNGQPLKNSTDNVTSFITHEPGFYNFTFYGYNAIQKSNASTIIDFGDGKREVWPVPDTEWEGLHVVQHEYEKPGKYNVKVNMSNIVSKQIRRFQVDVLRRITGLKTVAKYLNPDRGYVGGIGQNADYFPIDRQINFTFATKTGDIEYYVIEMNGQPLKNSTDNVTSFMTHEPGFYNFTFYGYNAIQKKSKSYSLPIYLLEPIEGLEVYDVSNDTVEPEIKRFVVEFNKMGTNSCLIVDYGQNKAEIEAFGDSRSCRLTFPDVKYTLMGNLTNPLEISKQYEKPKDYRLKFSVANQISSAARDYEKPKDYRLKFSVANQISSAARDVSVTVIEIDCKPPLLSIRNRVTNWRKGIEFWKSKPIQLFSKTIVDCNATTVVTRVWDAYRLEEENGTVAERVDLSELDSYRKSFLYVPPFFLPDGYYKFQYSINMTSPEPHPLLPFYASAYTFVKVVRSPIAAQLAEGAQSRVIRGWGQRIRFAPGEYSRDPDDENNKNFEIKWFCRRVPDEYINANLPDERQNFSEPLYDRTGIDEEWDDSDGGGCFGGGPGISRAPDLVFSG</sequence>
<keyword evidence="4" id="KW-1133">Transmembrane helix</keyword>
<organism evidence="8">
    <name type="scientific">Oppiella nova</name>
    <dbReference type="NCBI Taxonomy" id="334625"/>
    <lineage>
        <taxon>Eukaryota</taxon>
        <taxon>Metazoa</taxon>
        <taxon>Ecdysozoa</taxon>
        <taxon>Arthropoda</taxon>
        <taxon>Chelicerata</taxon>
        <taxon>Arachnida</taxon>
        <taxon>Acari</taxon>
        <taxon>Acariformes</taxon>
        <taxon>Sarcoptiformes</taxon>
        <taxon>Oribatida</taxon>
        <taxon>Brachypylina</taxon>
        <taxon>Oppioidea</taxon>
        <taxon>Oppiidae</taxon>
        <taxon>Oppiella</taxon>
    </lineage>
</organism>
<evidence type="ECO:0000256" key="1">
    <source>
        <dbReference type="ARBA" id="ARBA00004141"/>
    </source>
</evidence>
<dbReference type="PANTHER" id="PTHR46730">
    <property type="entry name" value="POLYCYSTIN-1"/>
    <property type="match status" value="1"/>
</dbReference>
<dbReference type="Proteomes" id="UP000728032">
    <property type="component" value="Unassembled WGS sequence"/>
</dbReference>
<evidence type="ECO:0000256" key="5">
    <source>
        <dbReference type="ARBA" id="ARBA00023136"/>
    </source>
</evidence>
<keyword evidence="5" id="KW-0472">Membrane</keyword>
<feature type="region of interest" description="Disordered" evidence="6">
    <location>
        <begin position="1260"/>
        <end position="1284"/>
    </location>
</feature>
<gene>
    <name evidence="8" type="ORF">ONB1V03_LOCUS3537</name>
</gene>
<feature type="compositionally biased region" description="Gly residues" evidence="6">
    <location>
        <begin position="1264"/>
        <end position="1273"/>
    </location>
</feature>
<evidence type="ECO:0000259" key="7">
    <source>
        <dbReference type="PROSITE" id="PS50093"/>
    </source>
</evidence>
<dbReference type="GO" id="GO:0006816">
    <property type="term" value="P:calcium ion transport"/>
    <property type="evidence" value="ECO:0007669"/>
    <property type="project" value="TreeGrafter"/>
</dbReference>
<evidence type="ECO:0000256" key="6">
    <source>
        <dbReference type="SAM" id="MobiDB-lite"/>
    </source>
</evidence>
<evidence type="ECO:0000256" key="4">
    <source>
        <dbReference type="ARBA" id="ARBA00022989"/>
    </source>
</evidence>
<protein>
    <recommendedName>
        <fullName evidence="7">PKD domain-containing protein</fullName>
    </recommendedName>
</protein>
<keyword evidence="9" id="KW-1185">Reference proteome</keyword>
<dbReference type="GO" id="GO:0005886">
    <property type="term" value="C:plasma membrane"/>
    <property type="evidence" value="ECO:0007669"/>
    <property type="project" value="TreeGrafter"/>
</dbReference>
<dbReference type="EMBL" id="CAJPVJ010001054">
    <property type="protein sequence ID" value="CAG2163976.1"/>
    <property type="molecule type" value="Genomic_DNA"/>
</dbReference>
<dbReference type="SUPFAM" id="SSF49299">
    <property type="entry name" value="PKD domain"/>
    <property type="match status" value="3"/>
</dbReference>
<comment type="subcellular location">
    <subcellularLocation>
        <location evidence="1">Membrane</location>
        <topology evidence="1">Multi-pass membrane protein</topology>
    </subcellularLocation>
</comment>
<keyword evidence="3" id="KW-0677">Repeat</keyword>
<evidence type="ECO:0000313" key="9">
    <source>
        <dbReference type="Proteomes" id="UP000728032"/>
    </source>
</evidence>
<dbReference type="InterPro" id="IPR035986">
    <property type="entry name" value="PKD_dom_sf"/>
</dbReference>
<evidence type="ECO:0000313" key="8">
    <source>
        <dbReference type="EMBL" id="CAD7642319.1"/>
    </source>
</evidence>
<dbReference type="GO" id="GO:0005261">
    <property type="term" value="F:monoatomic cation channel activity"/>
    <property type="evidence" value="ECO:0007669"/>
    <property type="project" value="TreeGrafter"/>
</dbReference>
<dbReference type="EMBL" id="OC915879">
    <property type="protein sequence ID" value="CAD7642319.1"/>
    <property type="molecule type" value="Genomic_DNA"/>
</dbReference>
<dbReference type="Pfam" id="PF00801">
    <property type="entry name" value="PKD"/>
    <property type="match status" value="2"/>
</dbReference>
<dbReference type="OrthoDB" id="444119at2759"/>
<proteinExistence type="predicted"/>
<evidence type="ECO:0000256" key="3">
    <source>
        <dbReference type="ARBA" id="ARBA00022737"/>
    </source>
</evidence>
<feature type="domain" description="PKD" evidence="7">
    <location>
        <begin position="86"/>
        <end position="152"/>
    </location>
</feature>
<dbReference type="InterPro" id="IPR022409">
    <property type="entry name" value="PKD/Chitinase_dom"/>
</dbReference>
<dbReference type="SMART" id="SM00089">
    <property type="entry name" value="PKD"/>
    <property type="match status" value="4"/>
</dbReference>
<dbReference type="PANTHER" id="PTHR46730:SF1">
    <property type="entry name" value="PLAT DOMAIN-CONTAINING PROTEIN"/>
    <property type="match status" value="1"/>
</dbReference>
<dbReference type="InterPro" id="IPR013783">
    <property type="entry name" value="Ig-like_fold"/>
</dbReference>
<dbReference type="Gene3D" id="2.60.40.10">
    <property type="entry name" value="Immunoglobulins"/>
    <property type="match status" value="3"/>
</dbReference>
<reference evidence="8" key="1">
    <citation type="submission" date="2020-11" db="EMBL/GenBank/DDBJ databases">
        <authorList>
            <person name="Tran Van P."/>
        </authorList>
    </citation>
    <scope>NUCLEOTIDE SEQUENCE</scope>
</reference>
<keyword evidence="2" id="KW-0812">Transmembrane</keyword>
<dbReference type="CDD" id="cd00146">
    <property type="entry name" value="PKD"/>
    <property type="match status" value="2"/>
</dbReference>
<dbReference type="InterPro" id="IPR000601">
    <property type="entry name" value="PKD_dom"/>
</dbReference>
<dbReference type="PROSITE" id="PS50093">
    <property type="entry name" value="PKD"/>
    <property type="match status" value="3"/>
</dbReference>
<feature type="domain" description="PKD" evidence="7">
    <location>
        <begin position="486"/>
        <end position="541"/>
    </location>
</feature>